<evidence type="ECO:0000256" key="1">
    <source>
        <dbReference type="SAM" id="MobiDB-lite"/>
    </source>
</evidence>
<feature type="region of interest" description="Disordered" evidence="1">
    <location>
        <begin position="238"/>
        <end position="273"/>
    </location>
</feature>
<sequence length="875" mass="96602">MLGFARTLSCLLALTAATFQAQAQESGGNPSLVVRKDYIHPLVTPVNGGIYRPETEVFHPLVTRVPEPSPPHFRRDEEGARKGKGKNDRVNAPDSAAAAAAAPAPPPPDKSGKISLHYSPMFIEMPPGFKVTPKQIVNWMVVGNRTLINADRLITITPGVGVTFTGYDRTIQGRLLPMLHQMLLDKAANSCGLAGYTAGAGAKGQGAERTWQLMSAVGLRATDHDGKVVAQIGYELVDPDAKDDGDEQPAAEGDASGNKGEKKKADPAGWEKGSKNWHKMCLWSKIVPDGIKVLHTDGTMWLKALDKYRGWNEHFGQEHYAREIDKLMWEGEKKRIPIHPDLRDRLLDGRGIPSLSEAEIDSPQDLEQSSFEEIMSRLSADDEERERMRTSTSTGPPGGGGRGGPPTDAPDGHDQGYDADDSGASTPEEEQELARARQEDGAMALRQARCRWFDNSGNWEQMIPTIQEEERIETDQGVHILPTIPEGDEPPREELDELRRIPPPRNNLPRLRSSGVSGAERLRSSVKFRRALDLAARDDDKDSINGGPDAAPAENATLLLTRAMAHAQLLGAAVASLPAAVNDSATHPELAALKDLTAQLQGALSLSGALDGTPSADDTLSLLYIPYFTWRHNLRRTDPEKYERIQALRRQSKEAVRRAKSEQRGERWEHHRGLLSAKWERVMAARERRKAAKAAHKADEPPYAWRGPKPPVHMPEELVEQEEWRPHVGEPCCGGEAPTDHDETTQQLQKLYDDLLAVDHPKDGHRRTKLFHASFWESTVDPKWAPKQAASDVHKAIGAIDHIWKYAKWGVGQVEMVRSLTCDYHFSPGHSKARRQLGAGDGEEEERSVDFEGWCAANLSPSEDLFTGEIMPPAE</sequence>
<evidence type="ECO:0000256" key="2">
    <source>
        <dbReference type="SAM" id="SignalP"/>
    </source>
</evidence>
<proteinExistence type="predicted"/>
<feature type="region of interest" description="Disordered" evidence="1">
    <location>
        <begin position="63"/>
        <end position="113"/>
    </location>
</feature>
<feature type="compositionally biased region" description="Basic and acidic residues" evidence="1">
    <location>
        <begin position="73"/>
        <end position="91"/>
    </location>
</feature>
<feature type="chain" id="PRO_5021219002" evidence="2">
    <location>
        <begin position="24"/>
        <end position="875"/>
    </location>
</feature>
<feature type="region of interest" description="Disordered" evidence="1">
    <location>
        <begin position="692"/>
        <end position="711"/>
    </location>
</feature>
<comment type="caution">
    <text evidence="3">The sequence shown here is derived from an EMBL/GenBank/DDBJ whole genome shotgun (WGS) entry which is preliminary data.</text>
</comment>
<dbReference type="GeneID" id="41975391"/>
<evidence type="ECO:0000313" key="3">
    <source>
        <dbReference type="EMBL" id="TPX11083.1"/>
    </source>
</evidence>
<dbReference type="RefSeq" id="XP_030992794.1">
    <property type="nucleotide sequence ID" value="XM_031142744.1"/>
</dbReference>
<dbReference type="EMBL" id="SKBQ01000050">
    <property type="protein sequence ID" value="TPX11083.1"/>
    <property type="molecule type" value="Genomic_DNA"/>
</dbReference>
<organism evidence="3 4">
    <name type="scientific">Thyridium curvatum</name>
    <dbReference type="NCBI Taxonomy" id="1093900"/>
    <lineage>
        <taxon>Eukaryota</taxon>
        <taxon>Fungi</taxon>
        <taxon>Dikarya</taxon>
        <taxon>Ascomycota</taxon>
        <taxon>Pezizomycotina</taxon>
        <taxon>Sordariomycetes</taxon>
        <taxon>Sordariomycetidae</taxon>
        <taxon>Thyridiales</taxon>
        <taxon>Thyridiaceae</taxon>
        <taxon>Thyridium</taxon>
    </lineage>
</organism>
<feature type="compositionally biased region" description="Acidic residues" evidence="1">
    <location>
        <begin position="238"/>
        <end position="249"/>
    </location>
</feature>
<accession>A0A507ATL7</accession>
<feature type="compositionally biased region" description="Low complexity" evidence="1">
    <location>
        <begin position="92"/>
        <end position="102"/>
    </location>
</feature>
<dbReference type="InParanoid" id="A0A507ATL7"/>
<feature type="region of interest" description="Disordered" evidence="1">
    <location>
        <begin position="379"/>
        <end position="441"/>
    </location>
</feature>
<dbReference type="Proteomes" id="UP000319257">
    <property type="component" value="Unassembled WGS sequence"/>
</dbReference>
<keyword evidence="4" id="KW-1185">Reference proteome</keyword>
<reference evidence="3 4" key="1">
    <citation type="submission" date="2019-06" db="EMBL/GenBank/DDBJ databases">
        <title>Draft genome sequence of the filamentous fungus Phialemoniopsis curvata isolated from diesel fuel.</title>
        <authorList>
            <person name="Varaljay V.A."/>
            <person name="Lyon W.J."/>
            <person name="Crouch A.L."/>
            <person name="Drake C.E."/>
            <person name="Hollomon J.M."/>
            <person name="Nadeau L.J."/>
            <person name="Nunn H.S."/>
            <person name="Stevenson B.S."/>
            <person name="Bojanowski C.L."/>
            <person name="Crookes-Goodson W.J."/>
        </authorList>
    </citation>
    <scope>NUCLEOTIDE SEQUENCE [LARGE SCALE GENOMIC DNA]</scope>
    <source>
        <strain evidence="3 4">D216</strain>
    </source>
</reference>
<dbReference type="AlphaFoldDB" id="A0A507ATL7"/>
<feature type="compositionally biased region" description="Acidic residues" evidence="1">
    <location>
        <begin position="417"/>
        <end position="431"/>
    </location>
</feature>
<feature type="signal peptide" evidence="2">
    <location>
        <begin position="1"/>
        <end position="23"/>
    </location>
</feature>
<protein>
    <submittedName>
        <fullName evidence="3">Uncharacterized protein</fullName>
    </submittedName>
</protein>
<evidence type="ECO:0000313" key="4">
    <source>
        <dbReference type="Proteomes" id="UP000319257"/>
    </source>
</evidence>
<gene>
    <name evidence="3" type="ORF">E0L32_007944</name>
</gene>
<name>A0A507ATL7_9PEZI</name>
<keyword evidence="2" id="KW-0732">Signal</keyword>